<protein>
    <submittedName>
        <fullName evidence="2">Uncharacterized protein</fullName>
    </submittedName>
</protein>
<feature type="compositionally biased region" description="Basic and acidic residues" evidence="1">
    <location>
        <begin position="26"/>
        <end position="40"/>
    </location>
</feature>
<organism evidence="2">
    <name type="scientific">Mustela putorius furo</name>
    <name type="common">European domestic ferret</name>
    <name type="synonym">Mustela furo</name>
    <dbReference type="NCBI Taxonomy" id="9669"/>
    <lineage>
        <taxon>Eukaryota</taxon>
        <taxon>Metazoa</taxon>
        <taxon>Chordata</taxon>
        <taxon>Craniata</taxon>
        <taxon>Vertebrata</taxon>
        <taxon>Euteleostomi</taxon>
        <taxon>Mammalia</taxon>
        <taxon>Eutheria</taxon>
        <taxon>Laurasiatheria</taxon>
        <taxon>Carnivora</taxon>
        <taxon>Caniformia</taxon>
        <taxon>Musteloidea</taxon>
        <taxon>Mustelidae</taxon>
        <taxon>Mustelinae</taxon>
        <taxon>Mustela</taxon>
    </lineage>
</organism>
<dbReference type="Ensembl" id="ENSMPUT00000008571.1">
    <property type="protein sequence ID" value="ENSMPUP00000008435.1"/>
    <property type="gene ID" value="ENSMPUG00000008500.1"/>
</dbReference>
<dbReference type="InParanoid" id="M3YAS8"/>
<name>M3YAS8_MUSPF</name>
<proteinExistence type="predicted"/>
<evidence type="ECO:0000256" key="1">
    <source>
        <dbReference type="SAM" id="MobiDB-lite"/>
    </source>
</evidence>
<sequence length="270" mass="28573">MLRLPSSGCSSPTPTRPLVRPPGPGERPHSPRRVPQDLCRHRGRFLPRTRGRRPKDVRAASSQPHLPWGSSVVRPCALPPRRAALQKPQCFDAGAGSPPGPSAALTADSARPRPGRGSRGTHHVWSSMGKIATEAVTGTLANFVCTLSTGGQSCISFSGPAWIAAIHLSLLGRTKVFPGVCGHDVCDLLSDVQQRIQDLRSLGARRGRWRALVVPAPGAGRQTSSVKGQIATVPGPAALRRLSLLNSTAACDRSPDSTRERAWPSSAEAG</sequence>
<feature type="compositionally biased region" description="Basic residues" evidence="1">
    <location>
        <begin position="41"/>
        <end position="55"/>
    </location>
</feature>
<feature type="region of interest" description="Disordered" evidence="1">
    <location>
        <begin position="250"/>
        <end position="270"/>
    </location>
</feature>
<accession>M3YAS8</accession>
<feature type="region of interest" description="Disordered" evidence="1">
    <location>
        <begin position="1"/>
        <end position="73"/>
    </location>
</feature>
<dbReference type="EMBL" id="AEYP01096903">
    <property type="status" value="NOT_ANNOTATED_CDS"/>
    <property type="molecule type" value="Genomic_DNA"/>
</dbReference>
<reference evidence="2" key="1">
    <citation type="submission" date="2024-06" db="UniProtKB">
        <authorList>
            <consortium name="Ensembl"/>
        </authorList>
    </citation>
    <scope>IDENTIFICATION</scope>
</reference>
<feature type="compositionally biased region" description="Basic and acidic residues" evidence="1">
    <location>
        <begin position="253"/>
        <end position="262"/>
    </location>
</feature>
<evidence type="ECO:0000313" key="2">
    <source>
        <dbReference type="Ensembl" id="ENSMPUP00000008435.1"/>
    </source>
</evidence>
<feature type="compositionally biased region" description="Basic residues" evidence="1">
    <location>
        <begin position="113"/>
        <end position="122"/>
    </location>
</feature>
<dbReference type="HOGENOM" id="CLU_1030412_0_0_1"/>
<feature type="region of interest" description="Disordered" evidence="1">
    <location>
        <begin position="90"/>
        <end position="123"/>
    </location>
</feature>
<dbReference type="AlphaFoldDB" id="M3YAS8"/>